<gene>
    <name evidence="7" type="ORF">SAMN05421788_105172</name>
</gene>
<dbReference type="InterPro" id="IPR039425">
    <property type="entry name" value="RNA_pol_sigma-70-like"/>
</dbReference>
<keyword evidence="2" id="KW-0805">Transcription regulation</keyword>
<evidence type="ECO:0000256" key="1">
    <source>
        <dbReference type="ARBA" id="ARBA00010641"/>
    </source>
</evidence>
<dbReference type="STRING" id="477680.SAMN05421788_105172"/>
<evidence type="ECO:0000313" key="7">
    <source>
        <dbReference type="EMBL" id="SIT21647.1"/>
    </source>
</evidence>
<dbReference type="SUPFAM" id="SSF88659">
    <property type="entry name" value="Sigma3 and sigma4 domains of RNA polymerase sigma factors"/>
    <property type="match status" value="1"/>
</dbReference>
<dbReference type="Gene3D" id="1.10.10.10">
    <property type="entry name" value="Winged helix-like DNA-binding domain superfamily/Winged helix DNA-binding domain"/>
    <property type="match status" value="1"/>
</dbReference>
<evidence type="ECO:0000259" key="6">
    <source>
        <dbReference type="Pfam" id="PF08281"/>
    </source>
</evidence>
<feature type="domain" description="RNA polymerase sigma-70 region 2" evidence="5">
    <location>
        <begin position="63"/>
        <end position="127"/>
    </location>
</feature>
<reference evidence="8" key="1">
    <citation type="submission" date="2017-01" db="EMBL/GenBank/DDBJ databases">
        <authorList>
            <person name="Varghese N."/>
            <person name="Submissions S."/>
        </authorList>
    </citation>
    <scope>NUCLEOTIDE SEQUENCE [LARGE SCALE GENOMIC DNA]</scope>
    <source>
        <strain evidence="8">DSM 21054</strain>
    </source>
</reference>
<proteinExistence type="inferred from homology"/>
<dbReference type="SUPFAM" id="SSF88946">
    <property type="entry name" value="Sigma2 domain of RNA polymerase sigma factors"/>
    <property type="match status" value="1"/>
</dbReference>
<accession>A0A1N7QGL8</accession>
<dbReference type="OrthoDB" id="676373at2"/>
<dbReference type="InterPro" id="IPR013325">
    <property type="entry name" value="RNA_pol_sigma_r2"/>
</dbReference>
<dbReference type="InterPro" id="IPR014284">
    <property type="entry name" value="RNA_pol_sigma-70_dom"/>
</dbReference>
<dbReference type="InterPro" id="IPR013249">
    <property type="entry name" value="RNA_pol_sigma70_r4_t2"/>
</dbReference>
<dbReference type="EMBL" id="FTOR01000005">
    <property type="protein sequence ID" value="SIT21647.1"/>
    <property type="molecule type" value="Genomic_DNA"/>
</dbReference>
<sequence length="228" mass="26600">MPVKGRFFFPAICVFIRKSTFSASLQVGEALMVSTNNITYEQKEQLLQVAAGNERAFADFMLAHSDRLYSYILRITKNDHWAQELVQDVWLQVWLARAVFAQLDNPVAYLNRMAQNRSIDWIRRNKRELKAQYIIQQQQQSPVLNTAAENVDLETTRKLLQQAIESLPAQRRRIFEMKQEGLSYDEIAAALHISKNTVRNQMVSALHTLRTFLQEHGDVLLIFFYFFL</sequence>
<evidence type="ECO:0000256" key="4">
    <source>
        <dbReference type="ARBA" id="ARBA00023163"/>
    </source>
</evidence>
<name>A0A1N7QGL8_9BACT</name>
<feature type="domain" description="RNA polymerase sigma factor 70 region 4 type 2" evidence="6">
    <location>
        <begin position="158"/>
        <end position="205"/>
    </location>
</feature>
<keyword evidence="8" id="KW-1185">Reference proteome</keyword>
<dbReference type="PANTHER" id="PTHR43133:SF46">
    <property type="entry name" value="RNA POLYMERASE SIGMA-70 FACTOR ECF SUBFAMILY"/>
    <property type="match status" value="1"/>
</dbReference>
<dbReference type="InterPro" id="IPR007627">
    <property type="entry name" value="RNA_pol_sigma70_r2"/>
</dbReference>
<dbReference type="GO" id="GO:0003677">
    <property type="term" value="F:DNA binding"/>
    <property type="evidence" value="ECO:0007669"/>
    <property type="project" value="InterPro"/>
</dbReference>
<dbReference type="InterPro" id="IPR036388">
    <property type="entry name" value="WH-like_DNA-bd_sf"/>
</dbReference>
<dbReference type="PANTHER" id="PTHR43133">
    <property type="entry name" value="RNA POLYMERASE ECF-TYPE SIGMA FACTO"/>
    <property type="match status" value="1"/>
</dbReference>
<dbReference type="Pfam" id="PF04542">
    <property type="entry name" value="Sigma70_r2"/>
    <property type="match status" value="1"/>
</dbReference>
<keyword evidence="4" id="KW-0804">Transcription</keyword>
<dbReference type="GO" id="GO:0016987">
    <property type="term" value="F:sigma factor activity"/>
    <property type="evidence" value="ECO:0007669"/>
    <property type="project" value="UniProtKB-KW"/>
</dbReference>
<evidence type="ECO:0000256" key="3">
    <source>
        <dbReference type="ARBA" id="ARBA00023082"/>
    </source>
</evidence>
<dbReference type="Gene3D" id="1.10.1740.10">
    <property type="match status" value="1"/>
</dbReference>
<dbReference type="CDD" id="cd06171">
    <property type="entry name" value="Sigma70_r4"/>
    <property type="match status" value="1"/>
</dbReference>
<protein>
    <submittedName>
        <fullName evidence="7">RNA polymerase sigma-70 factor, ECF subfamily</fullName>
    </submittedName>
</protein>
<evidence type="ECO:0000313" key="8">
    <source>
        <dbReference type="Proteomes" id="UP000186917"/>
    </source>
</evidence>
<dbReference type="Proteomes" id="UP000186917">
    <property type="component" value="Unassembled WGS sequence"/>
</dbReference>
<dbReference type="AlphaFoldDB" id="A0A1N7QGL8"/>
<dbReference type="GO" id="GO:0006352">
    <property type="term" value="P:DNA-templated transcription initiation"/>
    <property type="evidence" value="ECO:0007669"/>
    <property type="project" value="InterPro"/>
</dbReference>
<dbReference type="Pfam" id="PF08281">
    <property type="entry name" value="Sigma70_r4_2"/>
    <property type="match status" value="1"/>
</dbReference>
<evidence type="ECO:0000256" key="2">
    <source>
        <dbReference type="ARBA" id="ARBA00023015"/>
    </source>
</evidence>
<organism evidence="7 8">
    <name type="scientific">Filimonas lacunae</name>
    <dbReference type="NCBI Taxonomy" id="477680"/>
    <lineage>
        <taxon>Bacteria</taxon>
        <taxon>Pseudomonadati</taxon>
        <taxon>Bacteroidota</taxon>
        <taxon>Chitinophagia</taxon>
        <taxon>Chitinophagales</taxon>
        <taxon>Chitinophagaceae</taxon>
        <taxon>Filimonas</taxon>
    </lineage>
</organism>
<dbReference type="NCBIfam" id="TIGR02937">
    <property type="entry name" value="sigma70-ECF"/>
    <property type="match status" value="1"/>
</dbReference>
<dbReference type="InterPro" id="IPR013324">
    <property type="entry name" value="RNA_pol_sigma_r3/r4-like"/>
</dbReference>
<comment type="similarity">
    <text evidence="1">Belongs to the sigma-70 factor family. ECF subfamily.</text>
</comment>
<keyword evidence="3" id="KW-0731">Sigma factor</keyword>
<dbReference type="RefSeq" id="WP_076380013.1">
    <property type="nucleotide sequence ID" value="NZ_AP017422.1"/>
</dbReference>
<evidence type="ECO:0000259" key="5">
    <source>
        <dbReference type="Pfam" id="PF04542"/>
    </source>
</evidence>